<keyword evidence="3" id="KW-0472">Membrane</keyword>
<dbReference type="Gene3D" id="3.50.30.50">
    <property type="entry name" value="Putative cyclase"/>
    <property type="match status" value="1"/>
</dbReference>
<feature type="transmembrane region" description="Helical" evidence="3">
    <location>
        <begin position="557"/>
        <end position="584"/>
    </location>
</feature>
<dbReference type="SUPFAM" id="SSF102198">
    <property type="entry name" value="Putative cyclase"/>
    <property type="match status" value="1"/>
</dbReference>
<feature type="transmembrane region" description="Helical" evidence="3">
    <location>
        <begin position="506"/>
        <end position="525"/>
    </location>
</feature>
<keyword evidence="3" id="KW-1133">Transmembrane helix</keyword>
<evidence type="ECO:0000256" key="3">
    <source>
        <dbReference type="SAM" id="Phobius"/>
    </source>
</evidence>
<dbReference type="PANTHER" id="PTHR34861:SF10">
    <property type="entry name" value="CYCLASE"/>
    <property type="match status" value="1"/>
</dbReference>
<dbReference type="InterPro" id="IPR045338">
    <property type="entry name" value="DUF6535"/>
</dbReference>
<keyword evidence="3" id="KW-0812">Transmembrane</keyword>
<feature type="domain" description="DUF6535" evidence="4">
    <location>
        <begin position="402"/>
        <end position="587"/>
    </location>
</feature>
<comment type="similarity">
    <text evidence="1">Belongs to the Cyclase 1 superfamily.</text>
</comment>
<proteinExistence type="inferred from homology"/>
<dbReference type="InterPro" id="IPR007325">
    <property type="entry name" value="KFase/CYL"/>
</dbReference>
<sequence>MSESPFDNIKFPGFSELPFRKGDPDKAIWGFYEHVSGSKTPDELGALNLLTEKRILKASRTEIQTGKVCSLNWAMHKPAPPSFGRKGLEHKIKRWPGPKPIIDDEIGSNTQSGSQWDGFRHFGTREGLFYNGLPESEIVDSQGDGLPLSPDKPQRNGIHAFQGKIVGRGVLLDYYSYAKEKGIHYSAVERHLVTAEDLEACAKAQNLTFETGDILFVRMGYVDWYENASEQERTEVLLKAYPPYLTGIRQEFEEVEWFWNRHFAAVAADTPSFEGRPSIQEWDLHEYLLSLWGTPIGELFDLEELARTCKALGRYSFFVTSSPLHVVNGIASPPNSPLSLFQSTKSLTVMAEDVAIADDIARSSLHQGESPASPESKDEGLDKFGESAVDPEEDELENLPIWSTYNQEAIKADASMVEGSHREIDVLLVFTGLFSAVLTTFIIQTYQMILPDPIDETNQLLGDLKNITLQLAAVQMAPNIQTLTPLRQSSNGDAGLPDSQIEWVNGLWFAALACSLSAALVSMLAKQWLYAYTRGISGSPRDRARKRQNRFIQFRSWHVLTVINCLPLLLHAALFLFFGGIVVLLWQEKLVPISVATIVIVALAYIFYAGSMWISLVSPDCPYQHPISTHLHDWLKPSRDRHASCRTGKRRSRLIRSEPTWNLDENTQEKE</sequence>
<dbReference type="PANTHER" id="PTHR34861">
    <property type="match status" value="1"/>
</dbReference>
<name>A0AAD5VJZ1_9AGAR</name>
<feature type="transmembrane region" description="Helical" evidence="3">
    <location>
        <begin position="590"/>
        <end position="608"/>
    </location>
</feature>
<protein>
    <recommendedName>
        <fullName evidence="4">DUF6535 domain-containing protein</fullName>
    </recommendedName>
</protein>
<feature type="region of interest" description="Disordered" evidence="2">
    <location>
        <begin position="365"/>
        <end position="395"/>
    </location>
</feature>
<accession>A0AAD5VJZ1</accession>
<evidence type="ECO:0000313" key="6">
    <source>
        <dbReference type="Proteomes" id="UP001213000"/>
    </source>
</evidence>
<dbReference type="GO" id="GO:0004061">
    <property type="term" value="F:arylformamidase activity"/>
    <property type="evidence" value="ECO:0007669"/>
    <property type="project" value="InterPro"/>
</dbReference>
<evidence type="ECO:0000313" key="5">
    <source>
        <dbReference type="EMBL" id="KAJ3562248.1"/>
    </source>
</evidence>
<comment type="caution">
    <text evidence="5">The sequence shown here is derived from an EMBL/GenBank/DDBJ whole genome shotgun (WGS) entry which is preliminary data.</text>
</comment>
<dbReference type="InterPro" id="IPR037175">
    <property type="entry name" value="KFase_sf"/>
</dbReference>
<dbReference type="Pfam" id="PF04199">
    <property type="entry name" value="Cyclase"/>
    <property type="match status" value="1"/>
</dbReference>
<dbReference type="Pfam" id="PF20153">
    <property type="entry name" value="DUF6535"/>
    <property type="match status" value="1"/>
</dbReference>
<dbReference type="GO" id="GO:0019441">
    <property type="term" value="P:L-tryptophan catabolic process to kynurenine"/>
    <property type="evidence" value="ECO:0007669"/>
    <property type="project" value="InterPro"/>
</dbReference>
<organism evidence="5 6">
    <name type="scientific">Leucocoprinus birnbaumii</name>
    <dbReference type="NCBI Taxonomy" id="56174"/>
    <lineage>
        <taxon>Eukaryota</taxon>
        <taxon>Fungi</taxon>
        <taxon>Dikarya</taxon>
        <taxon>Basidiomycota</taxon>
        <taxon>Agaricomycotina</taxon>
        <taxon>Agaricomycetes</taxon>
        <taxon>Agaricomycetidae</taxon>
        <taxon>Agaricales</taxon>
        <taxon>Agaricineae</taxon>
        <taxon>Agaricaceae</taxon>
        <taxon>Leucocoprinus</taxon>
    </lineage>
</organism>
<gene>
    <name evidence="5" type="ORF">NP233_g9690</name>
</gene>
<dbReference type="EMBL" id="JANIEX010000892">
    <property type="protein sequence ID" value="KAJ3562248.1"/>
    <property type="molecule type" value="Genomic_DNA"/>
</dbReference>
<feature type="compositionally biased region" description="Basic and acidic residues" evidence="2">
    <location>
        <begin position="375"/>
        <end position="385"/>
    </location>
</feature>
<dbReference type="Proteomes" id="UP001213000">
    <property type="component" value="Unassembled WGS sequence"/>
</dbReference>
<evidence type="ECO:0000259" key="4">
    <source>
        <dbReference type="Pfam" id="PF20153"/>
    </source>
</evidence>
<feature type="transmembrane region" description="Helical" evidence="3">
    <location>
        <begin position="426"/>
        <end position="446"/>
    </location>
</feature>
<reference evidence="5" key="1">
    <citation type="submission" date="2022-07" db="EMBL/GenBank/DDBJ databases">
        <title>Genome Sequence of Leucocoprinus birnbaumii.</title>
        <authorList>
            <person name="Buettner E."/>
        </authorList>
    </citation>
    <scope>NUCLEOTIDE SEQUENCE</scope>
    <source>
        <strain evidence="5">VT141</strain>
    </source>
</reference>
<dbReference type="AlphaFoldDB" id="A0AAD5VJZ1"/>
<evidence type="ECO:0000256" key="2">
    <source>
        <dbReference type="SAM" id="MobiDB-lite"/>
    </source>
</evidence>
<keyword evidence="6" id="KW-1185">Reference proteome</keyword>
<evidence type="ECO:0000256" key="1">
    <source>
        <dbReference type="ARBA" id="ARBA00007865"/>
    </source>
</evidence>